<dbReference type="PANTHER" id="PTHR33361">
    <property type="entry name" value="GLR0591 PROTEIN"/>
    <property type="match status" value="1"/>
</dbReference>
<feature type="chain" id="PRO_5017941469" evidence="1">
    <location>
        <begin position="22"/>
        <end position="625"/>
    </location>
</feature>
<proteinExistence type="predicted"/>
<dbReference type="OrthoDB" id="9769898at2"/>
<comment type="caution">
    <text evidence="2">The sequence shown here is derived from an EMBL/GenBank/DDBJ whole genome shotgun (WGS) entry which is preliminary data.</text>
</comment>
<dbReference type="PROSITE" id="PS51257">
    <property type="entry name" value="PROKAR_LIPOPROTEIN"/>
    <property type="match status" value="1"/>
</dbReference>
<dbReference type="Proteomes" id="UP000265509">
    <property type="component" value="Unassembled WGS sequence"/>
</dbReference>
<accession>A0A3L7DUQ3</accession>
<dbReference type="RefSeq" id="WP_117956080.1">
    <property type="nucleotide sequence ID" value="NZ_QRAN01000016.1"/>
</dbReference>
<feature type="signal peptide" evidence="1">
    <location>
        <begin position="1"/>
        <end position="21"/>
    </location>
</feature>
<reference evidence="2 3" key="1">
    <citation type="submission" date="2018-07" db="EMBL/GenBank/DDBJ databases">
        <title>Halioglobus sp. genome submission.</title>
        <authorList>
            <person name="Ye M.-Q."/>
            <person name="Du Z.-J."/>
        </authorList>
    </citation>
    <scope>NUCLEOTIDE SEQUENCE [LARGE SCALE GENOMIC DNA]</scope>
    <source>
        <strain evidence="2 3">U0301</strain>
    </source>
</reference>
<dbReference type="EMBL" id="QRAN01000016">
    <property type="protein sequence ID" value="RLQ21114.1"/>
    <property type="molecule type" value="Genomic_DNA"/>
</dbReference>
<evidence type="ECO:0000313" key="2">
    <source>
        <dbReference type="EMBL" id="RLQ21114.1"/>
    </source>
</evidence>
<dbReference type="AlphaFoldDB" id="A0A3L7DUQ3"/>
<dbReference type="PANTHER" id="PTHR33361:SF2">
    <property type="entry name" value="DUF885 DOMAIN-CONTAINING PROTEIN"/>
    <property type="match status" value="1"/>
</dbReference>
<evidence type="ECO:0000256" key="1">
    <source>
        <dbReference type="SAM" id="SignalP"/>
    </source>
</evidence>
<dbReference type="Pfam" id="PF05960">
    <property type="entry name" value="DUF885"/>
    <property type="match status" value="1"/>
</dbReference>
<protein>
    <submittedName>
        <fullName evidence="2">DUF885 family protein</fullName>
    </submittedName>
</protein>
<name>A0A3L7DUQ3_9GAMM</name>
<organism evidence="2 3">
    <name type="scientific">Seongchinamella sediminis</name>
    <dbReference type="NCBI Taxonomy" id="2283635"/>
    <lineage>
        <taxon>Bacteria</taxon>
        <taxon>Pseudomonadati</taxon>
        <taxon>Pseudomonadota</taxon>
        <taxon>Gammaproteobacteria</taxon>
        <taxon>Cellvibrionales</taxon>
        <taxon>Halieaceae</taxon>
        <taxon>Seongchinamella</taxon>
    </lineage>
</organism>
<evidence type="ECO:0000313" key="3">
    <source>
        <dbReference type="Proteomes" id="UP000265509"/>
    </source>
</evidence>
<dbReference type="InterPro" id="IPR010281">
    <property type="entry name" value="DUF885"/>
</dbReference>
<sequence>MARRFAAGRTFALLAAATLLAACNDEPASPAAAPPPPTPAASQHESVAALYARAGRRLFSARPVSASSYRLTLEAAGGYYANRLDDYSPAAEQALRSDMRALQRTVGATLSGQTGDSDSREVLADLAHYFAGLEAFPVGYIELWMGQSPFIVNQINGPMIDVPLALEHSHPVSSLHDAQDYLARLAAFAGFADAVIARLQADAARDWIAPAALLGGALDYLERYTAVPATEHALVRSFDARLAALDDLDGAGREALRAAAEQRVREVVYPAFARVAAAVRDLLPRARAEAGVWAQPNGDAFYRYTIRLLAESEQSPAEIHALGLAETERISGEMDRILRAQGYVEGSVGERMAVLAREPRFLFEDSTAGRQALLDYVNGEIARITARMTPWFGTAVQQAVEVRAYPRDIEDGKPGGEYQSPPADGSAPGIFWINLRDMQALPRFTLKTFIYHETNPGHHWQRALNMGQAELPLLRRIAPYNAYVEGWALYAEALAAELGMYEDDPWGDLGRLQDELLRAVRLAVDTGLHHQRWSRERAICFMAEVTGKGEAETAAEVERYMAWPGQALGYKLGMLKIQALRARAEAQLGSRFDPAAFHDQVLRGGAVPMALLERRVDAWIAALEQ</sequence>
<keyword evidence="3" id="KW-1185">Reference proteome</keyword>
<gene>
    <name evidence="2" type="ORF">DWB85_14550</name>
</gene>
<keyword evidence="1" id="KW-0732">Signal</keyword>